<evidence type="ECO:0000313" key="3">
    <source>
        <dbReference type="EMBL" id="KAK3056601.1"/>
    </source>
</evidence>
<reference evidence="3" key="1">
    <citation type="submission" date="2023-04" db="EMBL/GenBank/DDBJ databases">
        <title>Black Yeasts Isolated from many extreme environments.</title>
        <authorList>
            <person name="Coleine C."/>
            <person name="Stajich J.E."/>
            <person name="Selbmann L."/>
        </authorList>
    </citation>
    <scope>NUCLEOTIDE SEQUENCE</scope>
    <source>
        <strain evidence="3">CCFEE 5312</strain>
    </source>
</reference>
<keyword evidence="4" id="KW-1185">Reference proteome</keyword>
<dbReference type="Proteomes" id="UP001271007">
    <property type="component" value="Unassembled WGS sequence"/>
</dbReference>
<feature type="compositionally biased region" description="Low complexity" evidence="1">
    <location>
        <begin position="28"/>
        <end position="42"/>
    </location>
</feature>
<sequence length="310" mass="33846">MSGPDLAPRGTSKHSSCSENPFASPFITTHTATATPPCAQTPYDPRNPRTSIVVESLSSPHANSTYYPADVEYKSGSLSSTLAGSIMTPTSSIDLEKAKSSKEEPPKRISRESKRSGASRDPEKAVHHGSRHGSHQSTRAVEKKVVLEDEEEELATALQEQKAVKIILFMSGPCVILSSVNTVWAIIALFITTLSQPIRICARRPTFGQQLAGLLGPTLNLQLRSIYTPLPPHANEDGSYHNGMLLAVHLLSPFLSFAVMFAAWVLAIYWLASGMVGDPAGQDKRDDGKETVLKLRSFWEKWLMGSMKEE</sequence>
<feature type="region of interest" description="Disordered" evidence="1">
    <location>
        <begin position="1"/>
        <end position="63"/>
    </location>
</feature>
<dbReference type="EMBL" id="JAWDJX010000005">
    <property type="protein sequence ID" value="KAK3056601.1"/>
    <property type="molecule type" value="Genomic_DNA"/>
</dbReference>
<proteinExistence type="predicted"/>
<keyword evidence="2" id="KW-0812">Transmembrane</keyword>
<evidence type="ECO:0000313" key="4">
    <source>
        <dbReference type="Proteomes" id="UP001271007"/>
    </source>
</evidence>
<feature type="transmembrane region" description="Helical" evidence="2">
    <location>
        <begin position="166"/>
        <end position="191"/>
    </location>
</feature>
<gene>
    <name evidence="3" type="ORF">LTR09_002394</name>
</gene>
<feature type="region of interest" description="Disordered" evidence="1">
    <location>
        <begin position="93"/>
        <end position="141"/>
    </location>
</feature>
<feature type="compositionally biased region" description="Basic and acidic residues" evidence="1">
    <location>
        <begin position="94"/>
        <end position="126"/>
    </location>
</feature>
<comment type="caution">
    <text evidence="3">The sequence shown here is derived from an EMBL/GenBank/DDBJ whole genome shotgun (WGS) entry which is preliminary data.</text>
</comment>
<evidence type="ECO:0000256" key="2">
    <source>
        <dbReference type="SAM" id="Phobius"/>
    </source>
</evidence>
<feature type="transmembrane region" description="Helical" evidence="2">
    <location>
        <begin position="250"/>
        <end position="272"/>
    </location>
</feature>
<dbReference type="AlphaFoldDB" id="A0AAJ0GFL1"/>
<keyword evidence="2" id="KW-0472">Membrane</keyword>
<accession>A0AAJ0GFL1</accession>
<name>A0AAJ0GFL1_9PEZI</name>
<protein>
    <submittedName>
        <fullName evidence="3">Uncharacterized protein</fullName>
    </submittedName>
</protein>
<evidence type="ECO:0000256" key="1">
    <source>
        <dbReference type="SAM" id="MobiDB-lite"/>
    </source>
</evidence>
<keyword evidence="2" id="KW-1133">Transmembrane helix</keyword>
<organism evidence="3 4">
    <name type="scientific">Extremus antarcticus</name>
    <dbReference type="NCBI Taxonomy" id="702011"/>
    <lineage>
        <taxon>Eukaryota</taxon>
        <taxon>Fungi</taxon>
        <taxon>Dikarya</taxon>
        <taxon>Ascomycota</taxon>
        <taxon>Pezizomycotina</taxon>
        <taxon>Dothideomycetes</taxon>
        <taxon>Dothideomycetidae</taxon>
        <taxon>Mycosphaerellales</taxon>
        <taxon>Extremaceae</taxon>
        <taxon>Extremus</taxon>
    </lineage>
</organism>